<proteinExistence type="predicted"/>
<name>A0A7J8Y283_GOSAI</name>
<accession>A0A7J8Y283</accession>
<reference evidence="1 2" key="1">
    <citation type="journal article" date="2019" name="Genome Biol. Evol.">
        <title>Insights into the evolution of the New World diploid cottons (Gossypium, subgenus Houzingenia) based on genome sequencing.</title>
        <authorList>
            <person name="Grover C.E."/>
            <person name="Arick M.A. 2nd"/>
            <person name="Thrash A."/>
            <person name="Conover J.L."/>
            <person name="Sanders W.S."/>
            <person name="Peterson D.G."/>
            <person name="Frelichowski J.E."/>
            <person name="Scheffler J.A."/>
            <person name="Scheffler B.E."/>
            <person name="Wendel J.F."/>
        </authorList>
    </citation>
    <scope>NUCLEOTIDE SEQUENCE [LARGE SCALE GENOMIC DNA]</scope>
    <source>
        <strain evidence="1">185</strain>
        <tissue evidence="1">Leaf</tissue>
    </source>
</reference>
<keyword evidence="2" id="KW-1185">Reference proteome</keyword>
<organism evidence="1 2">
    <name type="scientific">Gossypium aridum</name>
    <name type="common">American cotton</name>
    <name type="synonym">Erioxylum aridum</name>
    <dbReference type="NCBI Taxonomy" id="34290"/>
    <lineage>
        <taxon>Eukaryota</taxon>
        <taxon>Viridiplantae</taxon>
        <taxon>Streptophyta</taxon>
        <taxon>Embryophyta</taxon>
        <taxon>Tracheophyta</taxon>
        <taxon>Spermatophyta</taxon>
        <taxon>Magnoliopsida</taxon>
        <taxon>eudicotyledons</taxon>
        <taxon>Gunneridae</taxon>
        <taxon>Pentapetalae</taxon>
        <taxon>rosids</taxon>
        <taxon>malvids</taxon>
        <taxon>Malvales</taxon>
        <taxon>Malvaceae</taxon>
        <taxon>Malvoideae</taxon>
        <taxon>Gossypium</taxon>
    </lineage>
</organism>
<comment type="caution">
    <text evidence="1">The sequence shown here is derived from an EMBL/GenBank/DDBJ whole genome shotgun (WGS) entry which is preliminary data.</text>
</comment>
<dbReference type="Proteomes" id="UP000593577">
    <property type="component" value="Unassembled WGS sequence"/>
</dbReference>
<sequence>MEKRFLDKVEDNVAVRIGPEKTQQEKVILP</sequence>
<gene>
    <name evidence="1" type="ORF">Goari_004052</name>
</gene>
<evidence type="ECO:0000313" key="1">
    <source>
        <dbReference type="EMBL" id="MBA0693697.1"/>
    </source>
</evidence>
<protein>
    <submittedName>
        <fullName evidence="1">Uncharacterized protein</fullName>
    </submittedName>
</protein>
<dbReference type="AlphaFoldDB" id="A0A7J8Y283"/>
<evidence type="ECO:0000313" key="2">
    <source>
        <dbReference type="Proteomes" id="UP000593577"/>
    </source>
</evidence>
<dbReference type="EMBL" id="JABFAA010000010">
    <property type="protein sequence ID" value="MBA0693697.1"/>
    <property type="molecule type" value="Genomic_DNA"/>
</dbReference>